<proteinExistence type="predicted"/>
<dbReference type="PROSITE" id="PS51186">
    <property type="entry name" value="GNAT"/>
    <property type="match status" value="1"/>
</dbReference>
<dbReference type="OrthoDB" id="66776at2"/>
<feature type="domain" description="N-acetyltransferase" evidence="1">
    <location>
        <begin position="2"/>
        <end position="158"/>
    </location>
</feature>
<evidence type="ECO:0000259" key="1">
    <source>
        <dbReference type="PROSITE" id="PS51186"/>
    </source>
</evidence>
<dbReference type="SUPFAM" id="SSF55729">
    <property type="entry name" value="Acyl-CoA N-acyltransferases (Nat)"/>
    <property type="match status" value="1"/>
</dbReference>
<dbReference type="GO" id="GO:0016747">
    <property type="term" value="F:acyltransferase activity, transferring groups other than amino-acyl groups"/>
    <property type="evidence" value="ECO:0007669"/>
    <property type="project" value="InterPro"/>
</dbReference>
<evidence type="ECO:0000313" key="3">
    <source>
        <dbReference type="Proteomes" id="UP000188947"/>
    </source>
</evidence>
<dbReference type="Proteomes" id="UP000188947">
    <property type="component" value="Unassembled WGS sequence"/>
</dbReference>
<protein>
    <submittedName>
        <fullName evidence="2">GNAT family N-acetyltransferase</fullName>
    </submittedName>
</protein>
<dbReference type="STRING" id="238.BBD35_17495"/>
<dbReference type="RefSeq" id="WP_016199446.1">
    <property type="nucleotide sequence ID" value="NZ_CP014338.1"/>
</dbReference>
<dbReference type="InterPro" id="IPR000182">
    <property type="entry name" value="GNAT_dom"/>
</dbReference>
<dbReference type="EMBL" id="MPOG01000011">
    <property type="protein sequence ID" value="OOH95348.1"/>
    <property type="molecule type" value="Genomic_DNA"/>
</dbReference>
<evidence type="ECO:0000313" key="2">
    <source>
        <dbReference type="EMBL" id="OOH95348.1"/>
    </source>
</evidence>
<dbReference type="AlphaFoldDB" id="A0A1V3TZS7"/>
<name>A0A1V3TZS7_ELIME</name>
<sequence length="158" mass="18295">MIELVEYQPQHFAELTSYTLPEEQAVFSRTPVELLNNPRIDDETERSYYTILYNGQAVGFFFLDFTHDRWYKPGDHKAALLRALTLNPAFQGKGIAKNTMLQLPELVKRYFPDIHEIGFGVNVKNTHAYQMYLKSGYEDSGEIFTGPRGPQHVMVKKF</sequence>
<comment type="caution">
    <text evidence="2">The sequence shown here is derived from an EMBL/GenBank/DDBJ whole genome shotgun (WGS) entry which is preliminary data.</text>
</comment>
<keyword evidence="2" id="KW-0808">Transferase</keyword>
<dbReference type="CDD" id="cd04301">
    <property type="entry name" value="NAT_SF"/>
    <property type="match status" value="1"/>
</dbReference>
<organism evidence="2 3">
    <name type="scientific">Elizabethkingia meningoseptica</name>
    <name type="common">Chryseobacterium meningosepticum</name>
    <dbReference type="NCBI Taxonomy" id="238"/>
    <lineage>
        <taxon>Bacteria</taxon>
        <taxon>Pseudomonadati</taxon>
        <taxon>Bacteroidota</taxon>
        <taxon>Flavobacteriia</taxon>
        <taxon>Flavobacteriales</taxon>
        <taxon>Weeksellaceae</taxon>
        <taxon>Elizabethkingia</taxon>
    </lineage>
</organism>
<keyword evidence="3" id="KW-1185">Reference proteome</keyword>
<accession>A0A1V3TZS7</accession>
<gene>
    <name evidence="2" type="ORF">BMF97_11015</name>
</gene>
<dbReference type="GeneID" id="48545067"/>
<dbReference type="Pfam" id="PF00583">
    <property type="entry name" value="Acetyltransf_1"/>
    <property type="match status" value="1"/>
</dbReference>
<dbReference type="eggNOG" id="COG0456">
    <property type="taxonomic scope" value="Bacteria"/>
</dbReference>
<dbReference type="Gene3D" id="3.40.630.30">
    <property type="match status" value="1"/>
</dbReference>
<dbReference type="KEGG" id="emg:BBD33_15195"/>
<dbReference type="InterPro" id="IPR016181">
    <property type="entry name" value="Acyl_CoA_acyltransferase"/>
</dbReference>
<reference evidence="2 3" key="1">
    <citation type="submission" date="2016-11" db="EMBL/GenBank/DDBJ databases">
        <title>Genome sequence and comparative genomic analysis of clinical strain Elizabethkingia meningoseptica 61421 PRCM.</title>
        <authorList>
            <person name="Wang M."/>
            <person name="Hu S."/>
            <person name="Cao L."/>
            <person name="Jiang T."/>
            <person name="Zhou Y."/>
            <person name="Ming D."/>
        </authorList>
    </citation>
    <scope>NUCLEOTIDE SEQUENCE [LARGE SCALE GENOMIC DNA]</scope>
    <source>
        <strain evidence="2 3">61421 PRCM</strain>
    </source>
</reference>